<protein>
    <recommendedName>
        <fullName evidence="4">Transmembrane protein</fullName>
    </recommendedName>
</protein>
<dbReference type="STRING" id="667015.Bacsa_0865"/>
<feature type="transmembrane region" description="Helical" evidence="1">
    <location>
        <begin position="60"/>
        <end position="82"/>
    </location>
</feature>
<organism evidence="2 3">
    <name type="scientific">Phocaeicola salanitronis (strain DSM 18170 / JCM 13657 / CCUG 60908 / BL78)</name>
    <name type="common">Bacteroides salanitronis</name>
    <dbReference type="NCBI Taxonomy" id="667015"/>
    <lineage>
        <taxon>Bacteria</taxon>
        <taxon>Pseudomonadati</taxon>
        <taxon>Bacteroidota</taxon>
        <taxon>Bacteroidia</taxon>
        <taxon>Bacteroidales</taxon>
        <taxon>Bacteroidaceae</taxon>
        <taxon>Phocaeicola</taxon>
    </lineage>
</organism>
<evidence type="ECO:0000256" key="1">
    <source>
        <dbReference type="SAM" id="Phobius"/>
    </source>
</evidence>
<sequence length="138" mass="16191">MEDFFCTIYYYTSGLYDQLLDNYLYGTIPGYLHIGIFLLVLSFIVSAVFYYGFAPVRKQTFWWFIYAGINIVLNIGVALYYTMTPLINNEIEIDKAWTYLDCFGFCLANLIWSCIFFVIASLIIKWGSIAKYVPFQRF</sequence>
<reference evidence="2 3" key="1">
    <citation type="journal article" date="2011" name="Stand. Genomic Sci.">
        <title>Complete genome sequence of Bacteroides salanitronis type strain (BL78).</title>
        <authorList>
            <person name="Gronow S."/>
            <person name="Held B."/>
            <person name="Lucas S."/>
            <person name="Lapidus A."/>
            <person name="Del Rio T.G."/>
            <person name="Nolan M."/>
            <person name="Tice H."/>
            <person name="Deshpande S."/>
            <person name="Cheng J.F."/>
            <person name="Pitluck S."/>
            <person name="Liolios K."/>
            <person name="Pagani I."/>
            <person name="Ivanova N."/>
            <person name="Mavromatis K."/>
            <person name="Pati A."/>
            <person name="Tapia R."/>
            <person name="Han C."/>
            <person name="Goodwin L."/>
            <person name="Chen A."/>
            <person name="Palaniappan K."/>
            <person name="Land M."/>
            <person name="Hauser L."/>
            <person name="Chang Y.J."/>
            <person name="Jeffries C.D."/>
            <person name="Brambilla E.M."/>
            <person name="Rohde M."/>
            <person name="Goker M."/>
            <person name="Detter J.C."/>
            <person name="Woyke T."/>
            <person name="Bristow J."/>
            <person name="Markowitz V."/>
            <person name="Hugenholtz P."/>
            <person name="Kyrpides N.C."/>
            <person name="Klenk H.P."/>
            <person name="Eisen J.A."/>
        </authorList>
    </citation>
    <scope>NUCLEOTIDE SEQUENCE [LARGE SCALE GENOMIC DNA]</scope>
    <source>
        <strain evidence="2 3">DSM 18170</strain>
    </source>
</reference>
<dbReference type="AlphaFoldDB" id="F0R2R3"/>
<dbReference type="Proteomes" id="UP000007486">
    <property type="component" value="Chromosome"/>
</dbReference>
<gene>
    <name evidence="2" type="ordered locus">Bacsa_0865</name>
</gene>
<feature type="transmembrane region" description="Helical" evidence="1">
    <location>
        <begin position="30"/>
        <end position="53"/>
    </location>
</feature>
<evidence type="ECO:0000313" key="3">
    <source>
        <dbReference type="Proteomes" id="UP000007486"/>
    </source>
</evidence>
<dbReference type="KEGG" id="bsa:Bacsa_0865"/>
<accession>F0R2R3</accession>
<proteinExistence type="predicted"/>
<name>F0R2R3_PHOSB</name>
<evidence type="ECO:0008006" key="4">
    <source>
        <dbReference type="Google" id="ProtNLM"/>
    </source>
</evidence>
<dbReference type="EMBL" id="CP002530">
    <property type="protein sequence ID" value="ADY35458.1"/>
    <property type="molecule type" value="Genomic_DNA"/>
</dbReference>
<keyword evidence="1" id="KW-0812">Transmembrane</keyword>
<feature type="transmembrane region" description="Helical" evidence="1">
    <location>
        <begin position="102"/>
        <end position="124"/>
    </location>
</feature>
<keyword evidence="1" id="KW-1133">Transmembrane helix</keyword>
<keyword evidence="3" id="KW-1185">Reference proteome</keyword>
<evidence type="ECO:0000313" key="2">
    <source>
        <dbReference type="EMBL" id="ADY35458.1"/>
    </source>
</evidence>
<keyword evidence="1" id="KW-0472">Membrane</keyword>
<dbReference type="HOGENOM" id="CLU_1851186_0_0_10"/>
<dbReference type="RefSeq" id="WP_013616909.1">
    <property type="nucleotide sequence ID" value="NC_015164.1"/>
</dbReference>